<protein>
    <recommendedName>
        <fullName evidence="1">Transposable element P transposase-like RNase H C-terminal domain-containing protein</fullName>
    </recommendedName>
</protein>
<evidence type="ECO:0000313" key="3">
    <source>
        <dbReference type="Proteomes" id="UP000078542"/>
    </source>
</evidence>
<keyword evidence="3" id="KW-1185">Reference proteome</keyword>
<accession>A0A151I7X5</accession>
<evidence type="ECO:0000259" key="1">
    <source>
        <dbReference type="Pfam" id="PF21789"/>
    </source>
</evidence>
<evidence type="ECO:0000313" key="2">
    <source>
        <dbReference type="EMBL" id="KYM94190.1"/>
    </source>
</evidence>
<reference evidence="2 3" key="1">
    <citation type="submission" date="2016-03" db="EMBL/GenBank/DDBJ databases">
        <title>Cyphomyrmex costatus WGS genome.</title>
        <authorList>
            <person name="Nygaard S."/>
            <person name="Hu H."/>
            <person name="Boomsma J."/>
            <person name="Zhang G."/>
        </authorList>
    </citation>
    <scope>NUCLEOTIDE SEQUENCE [LARGE SCALE GENOMIC DNA]</scope>
    <source>
        <strain evidence="2">MS0001</strain>
        <tissue evidence="2">Whole body</tissue>
    </source>
</reference>
<dbReference type="EMBL" id="KQ978400">
    <property type="protein sequence ID" value="KYM94190.1"/>
    <property type="molecule type" value="Genomic_DNA"/>
</dbReference>
<dbReference type="InterPro" id="IPR048367">
    <property type="entry name" value="TNP-like_RNaseH_C"/>
</dbReference>
<dbReference type="Pfam" id="PF21789">
    <property type="entry name" value="TNP-like_RNaseH_C"/>
    <property type="match status" value="1"/>
</dbReference>
<proteinExistence type="predicted"/>
<sequence>MPLAHHESTSTDIDMALAQDKSTTTDINMALAQDESTTQTTNINMASELQEEGQLILQGQIDVFIKQQPEQHELTLQKPDLEDITRKNLLTPRARKLYEKTVQLKKEKRYLQRRINKNLSDIFKITKQYKKNKKGRTDNTAPVRLQILNMIIRNHDVAPQVFQKNTFLVGKQEIIPFYDYVHLQKGIRNNLLTKDLLVTTNVKKDSEQFVSWDDIITVYEMDKYSFLRQRQMPKLNDKHIYPNMIPKMEGLTSIITDTSNHIQFWTNACNKLLSICTPTLIISIIVHRHRLHQHYATIRYEKSNFKELYAISHKDSAGSFVEKKTHQAIRRNSPKCLVNWIWTIQNAKYLWYVLQKHGFSSFNLKHINQDIIENAFSKIRDFGHRNNNPSPLQFSAFKTLVTTNLTSNHYISSNCEESKEGKSLSLLRICHASNITESKTKQNSNTEYVECTEAAIPDAITKNMFVDAQTIITMIEKEKCIMDCEECLQIIKHNFILELVQHALDMAELQFPQFCHEIQVMEKLKNVLNETFSKFMIHCSIVRNIIIDITAKQFILQWCKFINQVLTGKVEVEDDANFMYVAAKRMYCKKKKQIRLFFLRVGLYWP</sequence>
<dbReference type="AlphaFoldDB" id="A0A151I7X5"/>
<feature type="domain" description="Transposable element P transposase-like RNase H C-terminal" evidence="1">
    <location>
        <begin position="367"/>
        <end position="396"/>
    </location>
</feature>
<name>A0A151I7X5_9HYME</name>
<gene>
    <name evidence="2" type="ORF">ALC62_15184</name>
</gene>
<dbReference type="Proteomes" id="UP000078542">
    <property type="component" value="Unassembled WGS sequence"/>
</dbReference>
<organism evidence="2 3">
    <name type="scientific">Cyphomyrmex costatus</name>
    <dbReference type="NCBI Taxonomy" id="456900"/>
    <lineage>
        <taxon>Eukaryota</taxon>
        <taxon>Metazoa</taxon>
        <taxon>Ecdysozoa</taxon>
        <taxon>Arthropoda</taxon>
        <taxon>Hexapoda</taxon>
        <taxon>Insecta</taxon>
        <taxon>Pterygota</taxon>
        <taxon>Neoptera</taxon>
        <taxon>Endopterygota</taxon>
        <taxon>Hymenoptera</taxon>
        <taxon>Apocrita</taxon>
        <taxon>Aculeata</taxon>
        <taxon>Formicoidea</taxon>
        <taxon>Formicidae</taxon>
        <taxon>Myrmicinae</taxon>
        <taxon>Cyphomyrmex</taxon>
    </lineage>
</organism>